<protein>
    <submittedName>
        <fullName evidence="1">Uncharacterized protein</fullName>
    </submittedName>
</protein>
<comment type="caution">
    <text evidence="1">The sequence shown here is derived from an EMBL/GenBank/DDBJ whole genome shotgun (WGS) entry which is preliminary data.</text>
</comment>
<dbReference type="EMBL" id="MPDP01000165">
    <property type="protein sequence ID" value="KAK1474172.1"/>
    <property type="molecule type" value="Genomic_DNA"/>
</dbReference>
<dbReference type="AlphaFoldDB" id="A0AAI9VAM2"/>
<gene>
    <name evidence="1" type="ORF">CCUS01_17114</name>
</gene>
<dbReference type="Proteomes" id="UP001239213">
    <property type="component" value="Unassembled WGS sequence"/>
</dbReference>
<reference evidence="1" key="1">
    <citation type="submission" date="2016-11" db="EMBL/GenBank/DDBJ databases">
        <title>The genome sequence of Colletotrichum cuscutae.</title>
        <authorList>
            <person name="Baroncelli R."/>
        </authorList>
    </citation>
    <scope>NUCLEOTIDE SEQUENCE</scope>
    <source>
        <strain evidence="1">IMI 304802</strain>
    </source>
</reference>
<evidence type="ECO:0000313" key="1">
    <source>
        <dbReference type="EMBL" id="KAK1474172.1"/>
    </source>
</evidence>
<name>A0AAI9VAM2_9PEZI</name>
<sequence>MREASDGYCVMQVFLSAFPAPTNGALRLAKRLIFLFPTCRAKTQATGRQRHVSETLRAHSSGKMNSYSEKVQTPAISQESISNLKLFSSFSLQGPRMRFGFRAQTFAEDRPQLGTGGWRIVATD</sequence>
<proteinExistence type="predicted"/>
<keyword evidence="2" id="KW-1185">Reference proteome</keyword>
<accession>A0AAI9VAM2</accession>
<organism evidence="1 2">
    <name type="scientific">Colletotrichum cuscutae</name>
    <dbReference type="NCBI Taxonomy" id="1209917"/>
    <lineage>
        <taxon>Eukaryota</taxon>
        <taxon>Fungi</taxon>
        <taxon>Dikarya</taxon>
        <taxon>Ascomycota</taxon>
        <taxon>Pezizomycotina</taxon>
        <taxon>Sordariomycetes</taxon>
        <taxon>Hypocreomycetidae</taxon>
        <taxon>Glomerellales</taxon>
        <taxon>Glomerellaceae</taxon>
        <taxon>Colletotrichum</taxon>
        <taxon>Colletotrichum acutatum species complex</taxon>
    </lineage>
</organism>
<evidence type="ECO:0000313" key="2">
    <source>
        <dbReference type="Proteomes" id="UP001239213"/>
    </source>
</evidence>